<protein>
    <submittedName>
        <fullName evidence="5">2,5-diketo-D-gluconate reductase A</fullName>
    </submittedName>
</protein>
<dbReference type="PANTHER" id="PTHR43827:SF3">
    <property type="entry name" value="NADP-DEPENDENT OXIDOREDUCTASE DOMAIN-CONTAINING PROTEIN"/>
    <property type="match status" value="1"/>
</dbReference>
<dbReference type="Gene3D" id="3.20.20.100">
    <property type="entry name" value="NADP-dependent oxidoreductase domain"/>
    <property type="match status" value="1"/>
</dbReference>
<dbReference type="PRINTS" id="PR00069">
    <property type="entry name" value="ALDKETRDTASE"/>
</dbReference>
<keyword evidence="2" id="KW-0521">NADP</keyword>
<dbReference type="InterPro" id="IPR036812">
    <property type="entry name" value="NAD(P)_OxRdtase_dom_sf"/>
</dbReference>
<comment type="similarity">
    <text evidence="1">Belongs to the aldo/keto reductase family.</text>
</comment>
<evidence type="ECO:0000256" key="1">
    <source>
        <dbReference type="ARBA" id="ARBA00007905"/>
    </source>
</evidence>
<keyword evidence="3" id="KW-0560">Oxidoreductase</keyword>
<dbReference type="EMBL" id="ADCP02000002">
    <property type="protein sequence ID" value="EPC05732.1"/>
    <property type="molecule type" value="Genomic_DNA"/>
</dbReference>
<evidence type="ECO:0000256" key="2">
    <source>
        <dbReference type="ARBA" id="ARBA00022857"/>
    </source>
</evidence>
<dbReference type="STRING" id="563192.HMPREF0179_05254"/>
<sequence length="91" mass="10260">MGAAVRESGIPRKELSITTKVWIQEAGYEKTKKAFEASLSRLGLDTLDLYLIHMPFGDYYGSWRAMGELYENGKIRAIGVCNFLPGRLMDL</sequence>
<gene>
    <name evidence="5" type="ORF">HMPREF0179_05254</name>
</gene>
<dbReference type="PANTHER" id="PTHR43827">
    <property type="entry name" value="2,5-DIKETO-D-GLUCONIC ACID REDUCTASE"/>
    <property type="match status" value="1"/>
</dbReference>
<dbReference type="Proteomes" id="UP000006034">
    <property type="component" value="Unassembled WGS sequence"/>
</dbReference>
<dbReference type="Pfam" id="PF00248">
    <property type="entry name" value="Aldo_ket_red"/>
    <property type="match status" value="1"/>
</dbReference>
<evidence type="ECO:0000256" key="3">
    <source>
        <dbReference type="ARBA" id="ARBA00023002"/>
    </source>
</evidence>
<dbReference type="HOGENOM" id="CLU_186796_0_0_7"/>
<dbReference type="GO" id="GO:0016616">
    <property type="term" value="F:oxidoreductase activity, acting on the CH-OH group of donors, NAD or NADP as acceptor"/>
    <property type="evidence" value="ECO:0007669"/>
    <property type="project" value="UniProtKB-ARBA"/>
</dbReference>
<dbReference type="InterPro" id="IPR020471">
    <property type="entry name" value="AKR"/>
</dbReference>
<comment type="caution">
    <text evidence="5">The sequence shown here is derived from an EMBL/GenBank/DDBJ whole genome shotgun (WGS) entry which is preliminary data.</text>
</comment>
<keyword evidence="6" id="KW-1185">Reference proteome</keyword>
<dbReference type="eggNOG" id="COG0656">
    <property type="taxonomic scope" value="Bacteria"/>
</dbReference>
<evidence type="ECO:0000313" key="6">
    <source>
        <dbReference type="Proteomes" id="UP000006034"/>
    </source>
</evidence>
<dbReference type="SUPFAM" id="SSF51430">
    <property type="entry name" value="NAD(P)-linked oxidoreductase"/>
    <property type="match status" value="1"/>
</dbReference>
<accession>S2LB62</accession>
<evidence type="ECO:0000259" key="4">
    <source>
        <dbReference type="Pfam" id="PF00248"/>
    </source>
</evidence>
<proteinExistence type="inferred from homology"/>
<organism evidence="5 6">
    <name type="scientific">Bilophila wadsworthia (strain 3_1_6)</name>
    <dbReference type="NCBI Taxonomy" id="563192"/>
    <lineage>
        <taxon>Bacteria</taxon>
        <taxon>Pseudomonadati</taxon>
        <taxon>Thermodesulfobacteriota</taxon>
        <taxon>Desulfovibrionia</taxon>
        <taxon>Desulfovibrionales</taxon>
        <taxon>Desulfovibrionaceae</taxon>
        <taxon>Bilophila</taxon>
    </lineage>
</organism>
<name>S2LB62_BILW3</name>
<dbReference type="InterPro" id="IPR018170">
    <property type="entry name" value="Aldo/ket_reductase_CS"/>
</dbReference>
<dbReference type="PROSITE" id="PS00062">
    <property type="entry name" value="ALDOKETO_REDUCTASE_2"/>
    <property type="match status" value="1"/>
</dbReference>
<evidence type="ECO:0000313" key="5">
    <source>
        <dbReference type="EMBL" id="EPC05732.1"/>
    </source>
</evidence>
<feature type="domain" description="NADP-dependent oxidoreductase" evidence="4">
    <location>
        <begin position="2"/>
        <end position="89"/>
    </location>
</feature>
<reference evidence="5 6" key="2">
    <citation type="submission" date="2013-04" db="EMBL/GenBank/DDBJ databases">
        <title>The Genome Sequence of Bilophila wadsworthia 3_1_6.</title>
        <authorList>
            <consortium name="The Broad Institute Genomics Platform"/>
            <person name="Earl A."/>
            <person name="Ward D."/>
            <person name="Feldgarden M."/>
            <person name="Gevers D."/>
            <person name="Sibley C."/>
            <person name="Strauss J."/>
            <person name="Allen-Vercoe E."/>
            <person name="Walker B."/>
            <person name="Young S."/>
            <person name="Zeng Q."/>
            <person name="Gargeya S."/>
            <person name="Fitzgerald M."/>
            <person name="Haas B."/>
            <person name="Abouelleil A."/>
            <person name="Allen A.W."/>
            <person name="Alvarado L."/>
            <person name="Arachchi H.M."/>
            <person name="Berlin A.M."/>
            <person name="Chapman S.B."/>
            <person name="Gainer-Dewar J."/>
            <person name="Goldberg J."/>
            <person name="Griggs A."/>
            <person name="Gujja S."/>
            <person name="Hansen M."/>
            <person name="Howarth C."/>
            <person name="Imamovic A."/>
            <person name="Ireland A."/>
            <person name="Larimer J."/>
            <person name="McCowan C."/>
            <person name="Murphy C."/>
            <person name="Pearson M."/>
            <person name="Poon T.W."/>
            <person name="Priest M."/>
            <person name="Roberts A."/>
            <person name="Saif S."/>
            <person name="Shea T."/>
            <person name="Sisk P."/>
            <person name="Sykes S."/>
            <person name="Wortman J."/>
            <person name="Nusbaum C."/>
            <person name="Birren B."/>
        </authorList>
    </citation>
    <scope>NUCLEOTIDE SEQUENCE [LARGE SCALE GENOMIC DNA]</scope>
    <source>
        <strain evidence="5 6">3_1_6</strain>
    </source>
</reference>
<reference evidence="5 6" key="1">
    <citation type="submission" date="2010-10" db="EMBL/GenBank/DDBJ databases">
        <authorList>
            <consortium name="The Broad Institute Genome Sequencing Platform"/>
            <person name="Ward D."/>
            <person name="Earl A."/>
            <person name="Feldgarden M."/>
            <person name="Young S.K."/>
            <person name="Gargeya S."/>
            <person name="Zeng Q."/>
            <person name="Alvarado L."/>
            <person name="Berlin A."/>
            <person name="Bochicchio J."/>
            <person name="Chapman S.B."/>
            <person name="Chen Z."/>
            <person name="Freedman E."/>
            <person name="Gellesch M."/>
            <person name="Goldberg J."/>
            <person name="Griggs A."/>
            <person name="Gujja S."/>
            <person name="Heilman E."/>
            <person name="Heiman D."/>
            <person name="Howarth C."/>
            <person name="Mehta T."/>
            <person name="Neiman D."/>
            <person name="Pearson M."/>
            <person name="Roberts A."/>
            <person name="Saif S."/>
            <person name="Shea T."/>
            <person name="Shenoy N."/>
            <person name="Sisk P."/>
            <person name="Stolte C."/>
            <person name="Sykes S."/>
            <person name="White J."/>
            <person name="Yandava C."/>
            <person name="Allen-Vercoe E."/>
            <person name="Sibley C."/>
            <person name="Ambrose C.E."/>
            <person name="Strauss J."/>
            <person name="Daigneault M."/>
            <person name="Haas B."/>
            <person name="Nusbaum C."/>
            <person name="Birren B."/>
        </authorList>
    </citation>
    <scope>NUCLEOTIDE SEQUENCE [LARGE SCALE GENOMIC DNA]</scope>
    <source>
        <strain evidence="5 6">3_1_6</strain>
    </source>
</reference>
<dbReference type="InterPro" id="IPR023210">
    <property type="entry name" value="NADP_OxRdtase_dom"/>
</dbReference>
<dbReference type="AlphaFoldDB" id="S2LB62"/>